<comment type="caution">
    <text evidence="7">The sequence shown here is derived from an EMBL/GenBank/DDBJ whole genome shotgun (WGS) entry which is preliminary data.</text>
</comment>
<reference evidence="7 8" key="1">
    <citation type="submission" date="2024-06" db="EMBL/GenBank/DDBJ databases">
        <title>The Natural Products Discovery Center: Release of the First 8490 Sequenced Strains for Exploring Actinobacteria Biosynthetic Diversity.</title>
        <authorList>
            <person name="Kalkreuter E."/>
            <person name="Kautsar S.A."/>
            <person name="Yang D."/>
            <person name="Bader C.D."/>
            <person name="Teijaro C.N."/>
            <person name="Fluegel L."/>
            <person name="Davis C.M."/>
            <person name="Simpson J.R."/>
            <person name="Lauterbach L."/>
            <person name="Steele A.D."/>
            <person name="Gui C."/>
            <person name="Meng S."/>
            <person name="Li G."/>
            <person name="Viehrig K."/>
            <person name="Ye F."/>
            <person name="Su P."/>
            <person name="Kiefer A.F."/>
            <person name="Nichols A."/>
            <person name="Cepeda A.J."/>
            <person name="Yan W."/>
            <person name="Fan B."/>
            <person name="Jiang Y."/>
            <person name="Adhikari A."/>
            <person name="Zheng C.-J."/>
            <person name="Schuster L."/>
            <person name="Cowan T.M."/>
            <person name="Smanski M.J."/>
            <person name="Chevrette M.G."/>
            <person name="De Carvalho L.P.S."/>
            <person name="Shen B."/>
        </authorList>
    </citation>
    <scope>NUCLEOTIDE SEQUENCE [LARGE SCALE GENOMIC DNA]</scope>
    <source>
        <strain evidence="7 8">NPDC048946</strain>
    </source>
</reference>
<evidence type="ECO:0000256" key="2">
    <source>
        <dbReference type="ARBA" id="ARBA00023015"/>
    </source>
</evidence>
<dbReference type="CDD" id="cd06171">
    <property type="entry name" value="Sigma70_r4"/>
    <property type="match status" value="1"/>
</dbReference>
<dbReference type="Proteomes" id="UP001551482">
    <property type="component" value="Unassembled WGS sequence"/>
</dbReference>
<dbReference type="NCBIfam" id="TIGR02937">
    <property type="entry name" value="sigma70-ECF"/>
    <property type="match status" value="1"/>
</dbReference>
<evidence type="ECO:0000256" key="4">
    <source>
        <dbReference type="ARBA" id="ARBA00023125"/>
    </source>
</evidence>
<dbReference type="RefSeq" id="WP_358354141.1">
    <property type="nucleotide sequence ID" value="NZ_JBEZFP010000034.1"/>
</dbReference>
<dbReference type="EMBL" id="JBEZFP010000034">
    <property type="protein sequence ID" value="MEU8134991.1"/>
    <property type="molecule type" value="Genomic_DNA"/>
</dbReference>
<keyword evidence="8" id="KW-1185">Reference proteome</keyword>
<feature type="domain" description="RNA polymerase sigma-70 region 4" evidence="6">
    <location>
        <begin position="119"/>
        <end position="167"/>
    </location>
</feature>
<name>A0ABV3DH30_9ACTN</name>
<keyword evidence="2" id="KW-0805">Transcription regulation</keyword>
<proteinExistence type="inferred from homology"/>
<comment type="similarity">
    <text evidence="1">Belongs to the sigma-70 factor family. ECF subfamily.</text>
</comment>
<gene>
    <name evidence="7" type="ORF">AB0C36_15925</name>
</gene>
<dbReference type="PANTHER" id="PTHR43133:SF8">
    <property type="entry name" value="RNA POLYMERASE SIGMA FACTOR HI_1459-RELATED"/>
    <property type="match status" value="1"/>
</dbReference>
<dbReference type="InterPro" id="IPR013324">
    <property type="entry name" value="RNA_pol_sigma_r3/r4-like"/>
</dbReference>
<dbReference type="InterPro" id="IPR014284">
    <property type="entry name" value="RNA_pol_sigma-70_dom"/>
</dbReference>
<dbReference type="Gene3D" id="1.10.1740.10">
    <property type="match status" value="1"/>
</dbReference>
<keyword evidence="4" id="KW-0238">DNA-binding</keyword>
<organism evidence="7 8">
    <name type="scientific">Streptodolium elevatio</name>
    <dbReference type="NCBI Taxonomy" id="3157996"/>
    <lineage>
        <taxon>Bacteria</taxon>
        <taxon>Bacillati</taxon>
        <taxon>Actinomycetota</taxon>
        <taxon>Actinomycetes</taxon>
        <taxon>Kitasatosporales</taxon>
        <taxon>Streptomycetaceae</taxon>
        <taxon>Streptodolium</taxon>
    </lineage>
</organism>
<protein>
    <submittedName>
        <fullName evidence="7">RNA polymerase sigma factor</fullName>
    </submittedName>
</protein>
<dbReference type="SUPFAM" id="SSF88659">
    <property type="entry name" value="Sigma3 and sigma4 domains of RNA polymerase sigma factors"/>
    <property type="match status" value="1"/>
</dbReference>
<keyword evidence="3" id="KW-0731">Sigma factor</keyword>
<keyword evidence="5" id="KW-0804">Transcription</keyword>
<dbReference type="SUPFAM" id="SSF88946">
    <property type="entry name" value="Sigma2 domain of RNA polymerase sigma factors"/>
    <property type="match status" value="1"/>
</dbReference>
<dbReference type="InterPro" id="IPR013325">
    <property type="entry name" value="RNA_pol_sigma_r2"/>
</dbReference>
<dbReference type="PANTHER" id="PTHR43133">
    <property type="entry name" value="RNA POLYMERASE ECF-TYPE SIGMA FACTO"/>
    <property type="match status" value="1"/>
</dbReference>
<accession>A0ABV3DH30</accession>
<evidence type="ECO:0000259" key="6">
    <source>
        <dbReference type="Pfam" id="PF04545"/>
    </source>
</evidence>
<evidence type="ECO:0000313" key="7">
    <source>
        <dbReference type="EMBL" id="MEU8134991.1"/>
    </source>
</evidence>
<dbReference type="Gene3D" id="1.10.10.10">
    <property type="entry name" value="Winged helix-like DNA-binding domain superfamily/Winged helix DNA-binding domain"/>
    <property type="match status" value="1"/>
</dbReference>
<dbReference type="InterPro" id="IPR007630">
    <property type="entry name" value="RNA_pol_sigma70_r4"/>
</dbReference>
<dbReference type="Pfam" id="PF04545">
    <property type="entry name" value="Sigma70_r4"/>
    <property type="match status" value="1"/>
</dbReference>
<evidence type="ECO:0000313" key="8">
    <source>
        <dbReference type="Proteomes" id="UP001551482"/>
    </source>
</evidence>
<evidence type="ECO:0000256" key="1">
    <source>
        <dbReference type="ARBA" id="ARBA00010641"/>
    </source>
</evidence>
<evidence type="ECO:0000256" key="3">
    <source>
        <dbReference type="ARBA" id="ARBA00023082"/>
    </source>
</evidence>
<dbReference type="InterPro" id="IPR036388">
    <property type="entry name" value="WH-like_DNA-bd_sf"/>
</dbReference>
<sequence>MKNESEFLTICRELHPETVKIALYYTRDLDRAQQVASDVWVKFSKVYDDPRTRNAINTNPGYRRTAVRNAFFDAYRAEKRWAEREVCWDPDKIAELQLSDPEWLENQVRNGLDAQLGHALAKLGEEEFQIIILRYYEDMKPREIAEEMSIPAARVHRVHYAALRKLRTYLEESNEVA</sequence>
<evidence type="ECO:0000256" key="5">
    <source>
        <dbReference type="ARBA" id="ARBA00023163"/>
    </source>
</evidence>
<dbReference type="InterPro" id="IPR039425">
    <property type="entry name" value="RNA_pol_sigma-70-like"/>
</dbReference>